<gene>
    <name evidence="2" type="ORF">ACFU0X_33590</name>
</gene>
<dbReference type="Gene3D" id="3.30.470.30">
    <property type="entry name" value="DNA ligase/mRNA capping enzyme"/>
    <property type="match status" value="1"/>
</dbReference>
<sequence>MKFDGWRAQLSWNRGNLVPRSRQGTPLADAFPELRAAAAQLPDRTVLDGELIVWEGGRLAFERLLDRP</sequence>
<keyword evidence="3" id="KW-1185">Reference proteome</keyword>
<dbReference type="Proteomes" id="UP001600650">
    <property type="component" value="Unassembled WGS sequence"/>
</dbReference>
<dbReference type="Pfam" id="PF01068">
    <property type="entry name" value="DNA_ligase_A_M"/>
    <property type="match status" value="1"/>
</dbReference>
<accession>A0ABW6JR69</accession>
<comment type="caution">
    <text evidence="2">The sequence shown here is derived from an EMBL/GenBank/DDBJ whole genome shotgun (WGS) entry which is preliminary data.</text>
</comment>
<dbReference type="SUPFAM" id="SSF56091">
    <property type="entry name" value="DNA ligase/mRNA capping enzyme, catalytic domain"/>
    <property type="match status" value="1"/>
</dbReference>
<dbReference type="EMBL" id="JBHVBU010000199">
    <property type="protein sequence ID" value="MFE7967915.1"/>
    <property type="molecule type" value="Genomic_DNA"/>
</dbReference>
<reference evidence="2 3" key="1">
    <citation type="submission" date="2024-09" db="EMBL/GenBank/DDBJ databases">
        <title>The Natural Products Discovery Center: Release of the First 8490 Sequenced Strains for Exploring Actinobacteria Biosynthetic Diversity.</title>
        <authorList>
            <person name="Kalkreuter E."/>
            <person name="Kautsar S.A."/>
            <person name="Yang D."/>
            <person name="Bader C.D."/>
            <person name="Teijaro C.N."/>
            <person name="Fluegel L."/>
            <person name="Davis C.M."/>
            <person name="Simpson J.R."/>
            <person name="Lauterbach L."/>
            <person name="Steele A.D."/>
            <person name="Gui C."/>
            <person name="Meng S."/>
            <person name="Li G."/>
            <person name="Viehrig K."/>
            <person name="Ye F."/>
            <person name="Su P."/>
            <person name="Kiefer A.F."/>
            <person name="Nichols A."/>
            <person name="Cepeda A.J."/>
            <person name="Yan W."/>
            <person name="Fan B."/>
            <person name="Jiang Y."/>
            <person name="Adhikari A."/>
            <person name="Zheng C.-J."/>
            <person name="Schuster L."/>
            <person name="Cowan T.M."/>
            <person name="Smanski M.J."/>
            <person name="Chevrette M.G."/>
            <person name="De Carvalho L.P.S."/>
            <person name="Shen B."/>
        </authorList>
    </citation>
    <scope>NUCLEOTIDE SEQUENCE [LARGE SCALE GENOMIC DNA]</scope>
    <source>
        <strain evidence="2 3">NPDC057399</strain>
    </source>
</reference>
<evidence type="ECO:0000259" key="1">
    <source>
        <dbReference type="Pfam" id="PF01068"/>
    </source>
</evidence>
<evidence type="ECO:0000313" key="2">
    <source>
        <dbReference type="EMBL" id="MFE7967915.1"/>
    </source>
</evidence>
<proteinExistence type="predicted"/>
<dbReference type="InterPro" id="IPR012310">
    <property type="entry name" value="DNA_ligase_ATP-dep_cent"/>
</dbReference>
<name>A0ABW6JR69_STRCE</name>
<protein>
    <recommendedName>
        <fullName evidence="1">ATP-dependent DNA ligase family profile domain-containing protein</fullName>
    </recommendedName>
</protein>
<feature type="domain" description="ATP-dependent DNA ligase family profile" evidence="1">
    <location>
        <begin position="1"/>
        <end position="65"/>
    </location>
</feature>
<organism evidence="2 3">
    <name type="scientific">Streptomyces cellulosae</name>
    <dbReference type="NCBI Taxonomy" id="1968"/>
    <lineage>
        <taxon>Bacteria</taxon>
        <taxon>Bacillati</taxon>
        <taxon>Actinomycetota</taxon>
        <taxon>Actinomycetes</taxon>
        <taxon>Kitasatosporales</taxon>
        <taxon>Streptomycetaceae</taxon>
        <taxon>Streptomyces</taxon>
    </lineage>
</organism>
<evidence type="ECO:0000313" key="3">
    <source>
        <dbReference type="Proteomes" id="UP001600650"/>
    </source>
</evidence>
<dbReference type="RefSeq" id="WP_381728910.1">
    <property type="nucleotide sequence ID" value="NZ_JBHVBU010000199.1"/>
</dbReference>